<evidence type="ECO:0000313" key="1">
    <source>
        <dbReference type="EMBL" id="CAH2327856.1"/>
    </source>
</evidence>
<evidence type="ECO:0000313" key="2">
    <source>
        <dbReference type="Proteomes" id="UP001295444"/>
    </source>
</evidence>
<feature type="non-terminal residue" evidence="1">
    <location>
        <position position="51"/>
    </location>
</feature>
<feature type="non-terminal residue" evidence="1">
    <location>
        <position position="1"/>
    </location>
</feature>
<protein>
    <submittedName>
        <fullName evidence="1">Uncharacterized protein</fullName>
    </submittedName>
</protein>
<accession>A0AAD1WTC3</accession>
<keyword evidence="2" id="KW-1185">Reference proteome</keyword>
<name>A0AAD1WTC3_PELCU</name>
<dbReference type="Proteomes" id="UP001295444">
    <property type="component" value="Chromosome 13"/>
</dbReference>
<proteinExistence type="predicted"/>
<dbReference type="AlphaFoldDB" id="A0AAD1WTC3"/>
<organism evidence="1 2">
    <name type="scientific">Pelobates cultripes</name>
    <name type="common">Western spadefoot toad</name>
    <dbReference type="NCBI Taxonomy" id="61616"/>
    <lineage>
        <taxon>Eukaryota</taxon>
        <taxon>Metazoa</taxon>
        <taxon>Chordata</taxon>
        <taxon>Craniata</taxon>
        <taxon>Vertebrata</taxon>
        <taxon>Euteleostomi</taxon>
        <taxon>Amphibia</taxon>
        <taxon>Batrachia</taxon>
        <taxon>Anura</taxon>
        <taxon>Pelobatoidea</taxon>
        <taxon>Pelobatidae</taxon>
        <taxon>Pelobates</taxon>
    </lineage>
</organism>
<dbReference type="EMBL" id="OW240924">
    <property type="protein sequence ID" value="CAH2327856.1"/>
    <property type="molecule type" value="Genomic_DNA"/>
</dbReference>
<sequence>SGCRGNQQIIQINETLHARGSDVSHHQLQELQQLCEAPRSRAETKRQTCEL</sequence>
<gene>
    <name evidence="1" type="ORF">PECUL_23A058320</name>
</gene>
<reference evidence="1" key="1">
    <citation type="submission" date="2022-03" db="EMBL/GenBank/DDBJ databases">
        <authorList>
            <person name="Alioto T."/>
            <person name="Alioto T."/>
            <person name="Gomez Garrido J."/>
        </authorList>
    </citation>
    <scope>NUCLEOTIDE SEQUENCE</scope>
</reference>